<dbReference type="Pfam" id="PF03031">
    <property type="entry name" value="NIF"/>
    <property type="match status" value="1"/>
</dbReference>
<organism evidence="4 5">
    <name type="scientific">Pycnococcus provasolii</name>
    <dbReference type="NCBI Taxonomy" id="41880"/>
    <lineage>
        <taxon>Eukaryota</taxon>
        <taxon>Viridiplantae</taxon>
        <taxon>Chlorophyta</taxon>
        <taxon>Pseudoscourfieldiophyceae</taxon>
        <taxon>Pseudoscourfieldiales</taxon>
        <taxon>Pycnococcaceae</taxon>
        <taxon>Pycnococcus</taxon>
    </lineage>
</organism>
<evidence type="ECO:0000259" key="3">
    <source>
        <dbReference type="PROSITE" id="PS50969"/>
    </source>
</evidence>
<evidence type="ECO:0000313" key="4">
    <source>
        <dbReference type="EMBL" id="GHP04826.1"/>
    </source>
</evidence>
<dbReference type="SMART" id="SM00577">
    <property type="entry name" value="CPDc"/>
    <property type="match status" value="1"/>
</dbReference>
<protein>
    <recommendedName>
        <fullName evidence="1">Mitochondrial import inner membrane translocase subunit TIM50</fullName>
    </recommendedName>
</protein>
<evidence type="ECO:0000256" key="2">
    <source>
        <dbReference type="SAM" id="MobiDB-lite"/>
    </source>
</evidence>
<gene>
    <name evidence="4" type="ORF">PPROV_000357800</name>
</gene>
<feature type="domain" description="FCP1 homology" evidence="3">
    <location>
        <begin position="285"/>
        <end position="509"/>
    </location>
</feature>
<comment type="subunit">
    <text evidence="1">Component of the TIM23 complex.</text>
</comment>
<keyword evidence="1" id="KW-0496">Mitochondrion</keyword>
<dbReference type="PROSITE" id="PS50969">
    <property type="entry name" value="FCP1"/>
    <property type="match status" value="1"/>
</dbReference>
<dbReference type="OrthoDB" id="1711508at2759"/>
<dbReference type="InterPro" id="IPR036412">
    <property type="entry name" value="HAD-like_sf"/>
</dbReference>
<keyword evidence="1" id="KW-0811">Translocation</keyword>
<dbReference type="AlphaFoldDB" id="A0A830HBT9"/>
<dbReference type="Gene3D" id="3.40.50.1000">
    <property type="entry name" value="HAD superfamily/HAD-like"/>
    <property type="match status" value="1"/>
</dbReference>
<evidence type="ECO:0000256" key="1">
    <source>
        <dbReference type="RuleBase" id="RU365079"/>
    </source>
</evidence>
<name>A0A830HBT9_9CHLO</name>
<proteinExistence type="inferred from homology"/>
<dbReference type="GO" id="GO:0015031">
    <property type="term" value="P:protein transport"/>
    <property type="evidence" value="ECO:0007669"/>
    <property type="project" value="UniProtKB-KW"/>
</dbReference>
<dbReference type="InterPro" id="IPR004274">
    <property type="entry name" value="FCP1_dom"/>
</dbReference>
<keyword evidence="1" id="KW-0809">Transit peptide</keyword>
<accession>A0A830HBT9</accession>
<comment type="subcellular location">
    <subcellularLocation>
        <location evidence="1">Mitochondrion inner membrane</location>
        <topology evidence="1">Single-pass membrane protein</topology>
    </subcellularLocation>
</comment>
<dbReference type="PANTHER" id="PTHR12210">
    <property type="entry name" value="DULLARD PROTEIN PHOSPHATASE"/>
    <property type="match status" value="1"/>
</dbReference>
<comment type="similarity">
    <text evidence="1">Belongs to the TIM50 family.</text>
</comment>
<dbReference type="InterPro" id="IPR050365">
    <property type="entry name" value="TIM50"/>
</dbReference>
<dbReference type="SUPFAM" id="SSF56784">
    <property type="entry name" value="HAD-like"/>
    <property type="match status" value="1"/>
</dbReference>
<dbReference type="InterPro" id="IPR023214">
    <property type="entry name" value="HAD_sf"/>
</dbReference>
<dbReference type="GO" id="GO:0005744">
    <property type="term" value="C:TIM23 mitochondrial import inner membrane translocase complex"/>
    <property type="evidence" value="ECO:0007669"/>
    <property type="project" value="UniProtKB-UniRule"/>
</dbReference>
<keyword evidence="5" id="KW-1185">Reference proteome</keyword>
<keyword evidence="1" id="KW-0653">Protein transport</keyword>
<dbReference type="EMBL" id="BNJQ01000008">
    <property type="protein sequence ID" value="GHP04826.1"/>
    <property type="molecule type" value="Genomic_DNA"/>
</dbReference>
<feature type="region of interest" description="Disordered" evidence="2">
    <location>
        <begin position="1"/>
        <end position="69"/>
    </location>
</feature>
<sequence>MSAAAALPPPVDACEIPISDSDSDSEEKQVHGAAAAAAGDKSDDAYGPEPAGVSDDGAVNVHNDGGASQSLDEDIKAVRKIAAQVNASKAATQRAVDVYTICVNHTPKQKDHNYECFKTCRGKSLESRKIAYAAVIFVAMNEEPKFSLNLGAVIKKMGKKNGIKYKPCVAAVKIIRNIIASVNSTKRPAEQDDGNKRAKIAKDDAGGVAGPSANVFAAALNSSAAAAGAADDEMGPPRGKPAVLVRDIVKATRNLQQMCQNLASAVNHEMGVLPPGIAGWAGVPPMAQPKLLVLDLNGFLIHREIAHHGADACYNWGDANDATWSMPDAMVGQFKVWIRPHGREFLQWCLQHFAVGIWSSAKYHNIRNYLPFLGLNPELLAFVWGQEQCTDAGPDPIGREGKRLMYKDLAQLWNVQFQGPVGSSDPPPYDKSPSEIAELPDLPAHKAKKPHAPLYGMYGPSTTLLIDDDYRKCWCNPSFTAVHPTPWSGDRDDNLLAPGSAFVRFLESCGTCDDLRRRVYEFACDGTLRRLGLAHVKAT</sequence>
<keyword evidence="1" id="KW-0813">Transport</keyword>
<reference evidence="4" key="1">
    <citation type="submission" date="2020-10" db="EMBL/GenBank/DDBJ databases">
        <title>Unveiling of a novel bifunctional photoreceptor, Dualchrome1, isolated from a cosmopolitan green alga.</title>
        <authorList>
            <person name="Suzuki S."/>
            <person name="Kawachi M."/>
        </authorList>
    </citation>
    <scope>NUCLEOTIDE SEQUENCE</scope>
    <source>
        <strain evidence="4">NIES 2893</strain>
    </source>
</reference>
<dbReference type="Proteomes" id="UP000660262">
    <property type="component" value="Unassembled WGS sequence"/>
</dbReference>
<comment type="function">
    <text evidence="1">Essential component of the TIM23 complex, a complex that mediates the translocation of transit peptide-containing proteins across the mitochondrial inner membrane.</text>
</comment>
<evidence type="ECO:0000313" key="5">
    <source>
        <dbReference type="Proteomes" id="UP000660262"/>
    </source>
</evidence>
<comment type="caution">
    <text evidence="4">The sequence shown here is derived from an EMBL/GenBank/DDBJ whole genome shotgun (WGS) entry which is preliminary data.</text>
</comment>